<gene>
    <name evidence="1" type="ORF">BDN72DRAFT_895452</name>
</gene>
<evidence type="ECO:0000313" key="1">
    <source>
        <dbReference type="EMBL" id="TFK71611.1"/>
    </source>
</evidence>
<reference evidence="1 2" key="1">
    <citation type="journal article" date="2019" name="Nat. Ecol. Evol.">
        <title>Megaphylogeny resolves global patterns of mushroom evolution.</title>
        <authorList>
            <person name="Varga T."/>
            <person name="Krizsan K."/>
            <person name="Foldi C."/>
            <person name="Dima B."/>
            <person name="Sanchez-Garcia M."/>
            <person name="Sanchez-Ramirez S."/>
            <person name="Szollosi G.J."/>
            <person name="Szarkandi J.G."/>
            <person name="Papp V."/>
            <person name="Albert L."/>
            <person name="Andreopoulos W."/>
            <person name="Angelini C."/>
            <person name="Antonin V."/>
            <person name="Barry K.W."/>
            <person name="Bougher N.L."/>
            <person name="Buchanan P."/>
            <person name="Buyck B."/>
            <person name="Bense V."/>
            <person name="Catcheside P."/>
            <person name="Chovatia M."/>
            <person name="Cooper J."/>
            <person name="Damon W."/>
            <person name="Desjardin D."/>
            <person name="Finy P."/>
            <person name="Geml J."/>
            <person name="Haridas S."/>
            <person name="Hughes K."/>
            <person name="Justo A."/>
            <person name="Karasinski D."/>
            <person name="Kautmanova I."/>
            <person name="Kiss B."/>
            <person name="Kocsube S."/>
            <person name="Kotiranta H."/>
            <person name="LaButti K.M."/>
            <person name="Lechner B.E."/>
            <person name="Liimatainen K."/>
            <person name="Lipzen A."/>
            <person name="Lukacs Z."/>
            <person name="Mihaltcheva S."/>
            <person name="Morgado L.N."/>
            <person name="Niskanen T."/>
            <person name="Noordeloos M.E."/>
            <person name="Ohm R.A."/>
            <person name="Ortiz-Santana B."/>
            <person name="Ovrebo C."/>
            <person name="Racz N."/>
            <person name="Riley R."/>
            <person name="Savchenko A."/>
            <person name="Shiryaev A."/>
            <person name="Soop K."/>
            <person name="Spirin V."/>
            <person name="Szebenyi C."/>
            <person name="Tomsovsky M."/>
            <person name="Tulloss R.E."/>
            <person name="Uehling J."/>
            <person name="Grigoriev I.V."/>
            <person name="Vagvolgyi C."/>
            <person name="Papp T."/>
            <person name="Martin F.M."/>
            <person name="Miettinen O."/>
            <person name="Hibbett D.S."/>
            <person name="Nagy L.G."/>
        </authorList>
    </citation>
    <scope>NUCLEOTIDE SEQUENCE [LARGE SCALE GENOMIC DNA]</scope>
    <source>
        <strain evidence="1 2">NL-1719</strain>
    </source>
</reference>
<keyword evidence="1" id="KW-0378">Hydrolase</keyword>
<sequence length="2327" mass="260828">MANPNRNKRLESHYWAVIKGEKVINNLQNAQLFLEGVRNQKDTERCMSDLVTGAGNGTTALGSAMRYDTSPGFMNGFAYPILTYLRLNSHGGTLLHQVIDQIVDPPHFLNAFRGAFLQRALDQDNQLNFAWLFCQLIYTGSSSYFDQLEQHNLLSMFLSSKISGVRTQGDEVQRLVNSRNGVSAALPPGEPHPGGRHDNDKEDYRTISILPTASEITSAEEPFLRQAQSINHIQDGRINAHLDNQFRLLRQDMLHEMKDELKLLRTPQAKQGRTPRGMKLKGLTPEGLYYGPEKRHVKWGIAFRCSTDLPLFKKETNEQKRKAQLKDHPQVLKHGSVVSLLIDGEVVSFPVLHRDEDLLVQSPAIVVLQFEGRASITLTLSRMKVAHDISLIVTDTPFFAYEPVLKALQDIRTLPLDQELLHYVETTPQLPPRLSRIAMEIHSKVWADPDSDLQPILATASPGPIQLDESQTESLLSGLTKNVSLIQGPPGTGKSFIGSLLTKVLHDNTDDRILIVCYTNHALDDVLDHLLKIGIPSDTMVRLGALRKVDPKIEALSIFKQQRTYKWKKSDWTMINFCQQNIQSSLSELDTKFRHYATYTATDQELLDYLEFEEPHFHAAFLLPASSDGMALVGKNGRAISPTYLIHQWMMGWDAGIFRSRPSIAESPVWELSKPERLRISGEWKKTLFAEVIEECCDKSERYNRHIDDLARKRGEEVVELLKQRRIIACTTTAAAKYTKDIQAATPGIVLVEEAGEILESHVLTALGEKAKKLILIGDHKQLRPKINNYDLSVETELGFDLDVSLFERLILNGYRHSTLQKQHRMRPKISALIRELTYENLKDAPSTEGRQNLRGVRDNIVFINHDVPEDEDPRIRDRMDSMSAASKQNKHEVDMVLKIVRYLAQQGYGTEEMVVLTPYLGQLRLLKTTLQGQQGIDPILSDLDSFDLIRAGLLSPAAAKVSKKTLRLATIDNYQGEESKIVIVSLTRSGGKIGFMKSPERLNVLLSRARDALIMIGNAETFEKTGEPWVKLLQLLKKGGHITTGLPVRCQQHPTREAVLTSPQDFDAQCPDGGCDEPCGTMLNCGVHKCPSKCHQISDHSKMTCEAPVEDQCSKGHPLVWECHAGRPFCKKCEQEQKRDEKRKADRIAQEAKREAERLRHAKELDEIEDELQNIREAQQNAHITKQREDVLKQKKKDLEALKAQAAQPKEPRTPRPSASSGSPPRPSSSSSSVSPASPRSLSPSTLPTSLAAPTTPTPMLPSPSRNQVQARPPVAKKKAQKPITPKLSQAEADWKRRKEIEGDSNEAVDEVMEMTGLEDVKQKILDIKDKIDVVIRQGTDMKSERFNVAFLGNPGTGKTTVARLYAKFLASVQALPGSYFRETTGSRLAEGGISFARKEVVEKVLNAGGGTIFIDEAYQLASDHNPQGRQVLDFLLAEMENHVGTLVFILAGYNREMERFFEHNPGIPSRVPLRMQFNDYSDEELLSMFGTLIAKKFKKRMKVEDGVDGLYARVAIKRLGRGRGRPGFGNARALQNVVQKMTDRQAARLAQERRSGLQPDDLLLTKEDLIGLEPSKALADNASWKELQKLIGLKAVKDNVLTMFNTISTNYWRELQEEEPLAVSLNRVFLGSPGTGKTTVAKLYGQILSDLSLLSSGEVVVKNPADFIGAALGQSEQYTKAILAATVGKVLVIDEAYMLYGGSSSNGGQGQDSYKTAVIDTIVAEVQNVPGDDRCVLLLGYKTQMEDMFQNVNPGLARRFKVEDAFQFDDFTKDELMQVLKMKLDGQHLEATDLAIEVALDVLERRKRRPNFGNAGEVENLIGEAKIRQQARQAHLPPQQRARIVFNPEDFDPEFNRGENASINLEKLFEGIVGHEDIQQRLMKYQRIALAARKRNRPIGDQIPTSFVFKGPPGTGKTTVARKMGQVYYDLGFLASAEVVEKSASDLVAQYVGQTGPKTKKLMESALGRVLFIDEAYRLGEGHFAQEAIDELVALLTHPTFHQKIVVILAGYTNDMDRLLSRNSGLSSRFSEQVMFPPMEPEGCLELLLKRLEEQDVRCASLENRASGLYQMMKGLLQQLVLLENWGNARDVQTLAREIAGEALARDTGLLTASLAVDDKVVIRCTVSMLARLSAQSGVQPSPHSRPTQEASQSLPPQGQSNITTSTEIQKRVASPPPADQGHDYDDDDGRDAGVSDQVWQQLQKDWAMAEEADRRAQEELVQMRRRLEEEQARHRMFLRQIENMEKQKREQARLRELERIRALEAEMERKRKAEEERRKKEAEAQAKLRRLGVCVAGFQWIKQSGGYRCAGGSHFVTDGQLSRS</sequence>
<dbReference type="EMBL" id="ML208295">
    <property type="protein sequence ID" value="TFK71611.1"/>
    <property type="molecule type" value="Genomic_DNA"/>
</dbReference>
<evidence type="ECO:0000313" key="2">
    <source>
        <dbReference type="Proteomes" id="UP000308600"/>
    </source>
</evidence>
<organism evidence="1 2">
    <name type="scientific">Pluteus cervinus</name>
    <dbReference type="NCBI Taxonomy" id="181527"/>
    <lineage>
        <taxon>Eukaryota</taxon>
        <taxon>Fungi</taxon>
        <taxon>Dikarya</taxon>
        <taxon>Basidiomycota</taxon>
        <taxon>Agaricomycotina</taxon>
        <taxon>Agaricomycetes</taxon>
        <taxon>Agaricomycetidae</taxon>
        <taxon>Agaricales</taxon>
        <taxon>Pluteineae</taxon>
        <taxon>Pluteaceae</taxon>
        <taxon>Pluteus</taxon>
    </lineage>
</organism>
<protein>
    <submittedName>
        <fullName evidence="1">P-loop containing nucleoside triphosphate hydrolase protein</fullName>
    </submittedName>
</protein>
<accession>A0ACD3B1X5</accession>
<name>A0ACD3B1X5_9AGAR</name>
<proteinExistence type="predicted"/>
<dbReference type="Proteomes" id="UP000308600">
    <property type="component" value="Unassembled WGS sequence"/>
</dbReference>
<keyword evidence="2" id="KW-1185">Reference proteome</keyword>